<name>A0A6C0AME1_9ZZZZ</name>
<evidence type="ECO:0000313" key="1">
    <source>
        <dbReference type="EMBL" id="QHS80948.1"/>
    </source>
</evidence>
<sequence>MSSQSTIENWPTDMQLFETAKAKAPQHALHLDNLLAHTEQAMYDKELLDRRVAFYINLETMVAHEWPTDLTLFFLALGNADQSGAEELHKRWEVALNGYNTKIKLDTTIMQILDGSFNSYALQGLVDAIPMEKIIDESGYITPPCSPRPTEPPALKRILAESGAFDEMTLDPYPDFTEDDCAEYKMNLYNHSRIFSPLTLPQEIDYWARDLERLVAESKAIRQAPTSAFADLAAMDDDDSIPEVDIDAA</sequence>
<proteinExistence type="predicted"/>
<protein>
    <submittedName>
        <fullName evidence="1">Uncharacterized protein</fullName>
    </submittedName>
</protein>
<organism evidence="1">
    <name type="scientific">viral metagenome</name>
    <dbReference type="NCBI Taxonomy" id="1070528"/>
    <lineage>
        <taxon>unclassified sequences</taxon>
        <taxon>metagenomes</taxon>
        <taxon>organismal metagenomes</taxon>
    </lineage>
</organism>
<dbReference type="EMBL" id="MN740728">
    <property type="protein sequence ID" value="QHS80948.1"/>
    <property type="molecule type" value="Genomic_DNA"/>
</dbReference>
<reference evidence="1" key="1">
    <citation type="journal article" date="2020" name="Nature">
        <title>Giant virus diversity and host interactions through global metagenomics.</title>
        <authorList>
            <person name="Schulz F."/>
            <person name="Roux S."/>
            <person name="Paez-Espino D."/>
            <person name="Jungbluth S."/>
            <person name="Walsh D.A."/>
            <person name="Denef V.J."/>
            <person name="McMahon K.D."/>
            <person name="Konstantinidis K.T."/>
            <person name="Eloe-Fadrosh E.A."/>
            <person name="Kyrpides N.C."/>
            <person name="Woyke T."/>
        </authorList>
    </citation>
    <scope>NUCLEOTIDE SEQUENCE</scope>
    <source>
        <strain evidence="1">GVMAG-S-1101161-73</strain>
    </source>
</reference>
<accession>A0A6C0AME1</accession>
<dbReference type="AlphaFoldDB" id="A0A6C0AME1"/>